<keyword evidence="5 6" id="KW-0539">Nucleus</keyword>
<comment type="subunit">
    <text evidence="6">Component of the NOP7 complex, composed of ERB1, NOP7 and YTM1. Within the NOP7 complex ERB1 appears to interact directly with NOP7 and YTM1. The NOP7 complex also associates with the 66S pre-ribosome.</text>
</comment>
<feature type="domain" description="NLE" evidence="9">
    <location>
        <begin position="21"/>
        <end position="85"/>
    </location>
</feature>
<dbReference type="InParanoid" id="A0A316Z0L1"/>
<evidence type="ECO:0000313" key="11">
    <source>
        <dbReference type="Proteomes" id="UP000245768"/>
    </source>
</evidence>
<comment type="subcellular location">
    <subcellularLocation>
        <location evidence="6">Nucleus</location>
        <location evidence="6">Nucleolus</location>
    </subcellularLocation>
    <subcellularLocation>
        <location evidence="6">Nucleus</location>
        <location evidence="6">Nucleoplasm</location>
    </subcellularLocation>
</comment>
<dbReference type="InterPro" id="IPR019775">
    <property type="entry name" value="WD40_repeat_CS"/>
</dbReference>
<feature type="region of interest" description="Disordered" evidence="8">
    <location>
        <begin position="262"/>
        <end position="298"/>
    </location>
</feature>
<keyword evidence="2 6" id="KW-0698">rRNA processing</keyword>
<evidence type="ECO:0000256" key="8">
    <source>
        <dbReference type="SAM" id="MobiDB-lite"/>
    </source>
</evidence>
<dbReference type="Proteomes" id="UP000245768">
    <property type="component" value="Unassembled WGS sequence"/>
</dbReference>
<dbReference type="PROSITE" id="PS50082">
    <property type="entry name" value="WD_REPEATS_2"/>
    <property type="match status" value="2"/>
</dbReference>
<evidence type="ECO:0000256" key="7">
    <source>
        <dbReference type="PROSITE-ProRule" id="PRU00221"/>
    </source>
</evidence>
<organism evidence="10 11">
    <name type="scientific">Acaromyces ingoldii</name>
    <dbReference type="NCBI Taxonomy" id="215250"/>
    <lineage>
        <taxon>Eukaryota</taxon>
        <taxon>Fungi</taxon>
        <taxon>Dikarya</taxon>
        <taxon>Basidiomycota</taxon>
        <taxon>Ustilaginomycotina</taxon>
        <taxon>Exobasidiomycetes</taxon>
        <taxon>Exobasidiales</taxon>
        <taxon>Cryptobasidiaceae</taxon>
        <taxon>Acaromyces</taxon>
    </lineage>
</organism>
<evidence type="ECO:0000256" key="4">
    <source>
        <dbReference type="ARBA" id="ARBA00022737"/>
    </source>
</evidence>
<dbReference type="GO" id="GO:0005730">
    <property type="term" value="C:nucleolus"/>
    <property type="evidence" value="ECO:0007669"/>
    <property type="project" value="UniProtKB-SubCell"/>
</dbReference>
<dbReference type="PANTHER" id="PTHR19855:SF11">
    <property type="entry name" value="RIBOSOME BIOGENESIS PROTEIN WDR12"/>
    <property type="match status" value="1"/>
</dbReference>
<evidence type="ECO:0000256" key="3">
    <source>
        <dbReference type="ARBA" id="ARBA00022574"/>
    </source>
</evidence>
<dbReference type="Pfam" id="PF08154">
    <property type="entry name" value="NLE"/>
    <property type="match status" value="1"/>
</dbReference>
<dbReference type="InterPro" id="IPR036322">
    <property type="entry name" value="WD40_repeat_dom_sf"/>
</dbReference>
<proteinExistence type="inferred from homology"/>
<keyword evidence="4" id="KW-0677">Repeat</keyword>
<comment type="similarity">
    <text evidence="6">Belongs to the WD repeat WDR12/YTM1 family.</text>
</comment>
<dbReference type="SUPFAM" id="SSF50978">
    <property type="entry name" value="WD40 repeat-like"/>
    <property type="match status" value="1"/>
</dbReference>
<feature type="repeat" description="WD" evidence="7">
    <location>
        <begin position="387"/>
        <end position="429"/>
    </location>
</feature>
<evidence type="ECO:0000256" key="2">
    <source>
        <dbReference type="ARBA" id="ARBA00022552"/>
    </source>
</evidence>
<dbReference type="GO" id="GO:0005654">
    <property type="term" value="C:nucleoplasm"/>
    <property type="evidence" value="ECO:0007669"/>
    <property type="project" value="UniProtKB-SubCell"/>
</dbReference>
<feature type="compositionally biased region" description="Acidic residues" evidence="8">
    <location>
        <begin position="264"/>
        <end position="274"/>
    </location>
</feature>
<dbReference type="AlphaFoldDB" id="A0A316Z0L1"/>
<sequence length="483" mass="50853">MATTTATINGGADGSVRQLPIVLRTTQPTLSIPAVPYLVPTNWRRSQLSTLVNRLLHHGQDDAATIPFDFIVDGQLLRTSLGEWLLQKGLTEENTVDVYYVRSTLPPKFSAAFEHDDWISSVDASRDGLFLTSAYDGALRVYGTSAASDALLTHHPNPAPTKDAFSNPALASTCWVKSASTSGDLFAASAGMDGRLRISSLSLPSDEASTSSASILSVSTPFAGANPSPMSSVRASKSGTKVLTAGWDGCVALWDVDAKTTVAGEEDEDDEEDERGAKRRKGAALTKKTASSITGPPVPATNCRVSGAVFSPESDEVVFSAGWGGAVKQWDAVEGRSTSAKSSDKVIISMDLMAGNAQSLVLTGHVDRSAALWDMRNDTTNIAIAFNSAHALPISSVRAHPTSANLFATASHDGLVKLFDLRSPKAALFSISRPAAEGLGSQKAKKLLALDWTNDGQTIVAGGEDKKLSVHRGEGIGREDAAL</sequence>
<gene>
    <name evidence="6" type="primary">YTM1</name>
    <name evidence="10" type="ORF">FA10DRAFT_247916</name>
</gene>
<dbReference type="Pfam" id="PF00400">
    <property type="entry name" value="WD40"/>
    <property type="match status" value="4"/>
</dbReference>
<evidence type="ECO:0000256" key="6">
    <source>
        <dbReference type="HAMAP-Rule" id="MF_03029"/>
    </source>
</evidence>
<dbReference type="EMBL" id="KZ819634">
    <property type="protein sequence ID" value="PWN93635.1"/>
    <property type="molecule type" value="Genomic_DNA"/>
</dbReference>
<name>A0A316Z0L1_9BASI</name>
<dbReference type="PANTHER" id="PTHR19855">
    <property type="entry name" value="WD40 REPEAT PROTEIN 12, 37"/>
    <property type="match status" value="1"/>
</dbReference>
<dbReference type="SMART" id="SM00320">
    <property type="entry name" value="WD40"/>
    <property type="match status" value="7"/>
</dbReference>
<dbReference type="HAMAP" id="MF_03029">
    <property type="entry name" value="WDR12"/>
    <property type="match status" value="1"/>
</dbReference>
<reference evidence="10 11" key="1">
    <citation type="journal article" date="2018" name="Mol. Biol. Evol.">
        <title>Broad Genomic Sampling Reveals a Smut Pathogenic Ancestry of the Fungal Clade Ustilaginomycotina.</title>
        <authorList>
            <person name="Kijpornyongpan T."/>
            <person name="Mondo S.J."/>
            <person name="Barry K."/>
            <person name="Sandor L."/>
            <person name="Lee J."/>
            <person name="Lipzen A."/>
            <person name="Pangilinan J."/>
            <person name="LaButti K."/>
            <person name="Hainaut M."/>
            <person name="Henrissat B."/>
            <person name="Grigoriev I.V."/>
            <person name="Spatafora J.W."/>
            <person name="Aime M.C."/>
        </authorList>
    </citation>
    <scope>NUCLEOTIDE SEQUENCE [LARGE SCALE GENOMIC DNA]</scope>
    <source>
        <strain evidence="10 11">MCA 4198</strain>
    </source>
</reference>
<evidence type="ECO:0000256" key="5">
    <source>
        <dbReference type="ARBA" id="ARBA00023242"/>
    </source>
</evidence>
<feature type="repeat" description="WD" evidence="7">
    <location>
        <begin position="223"/>
        <end position="264"/>
    </location>
</feature>
<keyword evidence="11" id="KW-1185">Reference proteome</keyword>
<dbReference type="STRING" id="215250.A0A316Z0L1"/>
<dbReference type="GO" id="GO:0000466">
    <property type="term" value="P:maturation of 5.8S rRNA from tricistronic rRNA transcript (SSU-rRNA, 5.8S rRNA, LSU-rRNA)"/>
    <property type="evidence" value="ECO:0007669"/>
    <property type="project" value="UniProtKB-UniRule"/>
</dbReference>
<evidence type="ECO:0000313" key="10">
    <source>
        <dbReference type="EMBL" id="PWN93635.1"/>
    </source>
</evidence>
<dbReference type="GO" id="GO:0043021">
    <property type="term" value="F:ribonucleoprotein complex binding"/>
    <property type="evidence" value="ECO:0007669"/>
    <property type="project" value="UniProtKB-UniRule"/>
</dbReference>
<keyword evidence="3 7" id="KW-0853">WD repeat</keyword>
<dbReference type="GO" id="GO:0000463">
    <property type="term" value="P:maturation of LSU-rRNA from tricistronic rRNA transcript (SSU-rRNA, 5.8S rRNA, LSU-rRNA)"/>
    <property type="evidence" value="ECO:0007669"/>
    <property type="project" value="UniProtKB-UniRule"/>
</dbReference>
<evidence type="ECO:0000256" key="1">
    <source>
        <dbReference type="ARBA" id="ARBA00022517"/>
    </source>
</evidence>
<comment type="function">
    <text evidence="6">Component of the NOP7 complex, which is required for maturation of the 25S and 5.8S ribosomal RNAs and formation of the 60S ribosome.</text>
</comment>
<dbReference type="OrthoDB" id="10251381at2759"/>
<protein>
    <recommendedName>
        <fullName evidence="6">Ribosome biogenesis protein YTM1</fullName>
    </recommendedName>
</protein>
<accession>A0A316Z0L1</accession>
<dbReference type="FunCoup" id="A0A316Z0L1">
    <property type="interactions" value="382"/>
</dbReference>
<dbReference type="GO" id="GO:0030687">
    <property type="term" value="C:preribosome, large subunit precursor"/>
    <property type="evidence" value="ECO:0007669"/>
    <property type="project" value="UniProtKB-UniRule"/>
</dbReference>
<dbReference type="InterPro" id="IPR015943">
    <property type="entry name" value="WD40/YVTN_repeat-like_dom_sf"/>
</dbReference>
<evidence type="ECO:0000259" key="9">
    <source>
        <dbReference type="Pfam" id="PF08154"/>
    </source>
</evidence>
<dbReference type="Gene3D" id="2.130.10.10">
    <property type="entry name" value="YVTN repeat-like/Quinoprotein amine dehydrogenase"/>
    <property type="match status" value="1"/>
</dbReference>
<dbReference type="InterPro" id="IPR012972">
    <property type="entry name" value="NLE"/>
</dbReference>
<dbReference type="PROSITE" id="PS00678">
    <property type="entry name" value="WD_REPEATS_1"/>
    <property type="match status" value="1"/>
</dbReference>
<dbReference type="InterPro" id="IPR001680">
    <property type="entry name" value="WD40_rpt"/>
</dbReference>
<keyword evidence="1 6" id="KW-0690">Ribosome biogenesis</keyword>
<dbReference type="InterPro" id="IPR028599">
    <property type="entry name" value="WDR12/Ytm1"/>
</dbReference>